<name>H8ZN03_9CAUD</name>
<dbReference type="OrthoDB" id="16433at10239"/>
<evidence type="ECO:0000313" key="2">
    <source>
        <dbReference type="Proteomes" id="UP000007597"/>
    </source>
</evidence>
<dbReference type="GeneID" id="14005288"/>
<keyword evidence="2" id="KW-1185">Reference proteome</keyword>
<accession>H8ZN03</accession>
<sequence length="115" mass="13451">MLNFMGNYDIVFSQFDLGPGFWNRELRTQDLDGYLSQYYIDPKGHIWSIDYRGTYELEDAECIKVAKSQNHGRVSPFCITKQLELYPAKWGVHYAPTPRCMVTFEEGIVTKSYYS</sequence>
<evidence type="ECO:0000313" key="1">
    <source>
        <dbReference type="EMBL" id="AFD02864.1"/>
    </source>
</evidence>
<reference evidence="1 2" key="1">
    <citation type="submission" date="2011-07" db="EMBL/GenBank/DDBJ databases">
        <title>Viral Tagging: a high-throughput approach to explore virus-host interactions.</title>
        <authorList>
            <person name="Deng L."/>
            <person name="Sullivan M.B."/>
            <person name="Poulos B."/>
            <person name="Ignacio Espinoza J.C."/>
        </authorList>
    </citation>
    <scope>NUCLEOTIDE SEQUENCE [LARGE SCALE GENOMIC DNA]</scope>
</reference>
<dbReference type="RefSeq" id="YP_007001515.1">
    <property type="nucleotide sequence ID" value="NC_019443.1"/>
</dbReference>
<protein>
    <submittedName>
        <fullName evidence="1">Uncharacterized protein</fullName>
    </submittedName>
</protein>
<dbReference type="KEGG" id="vg:14005288"/>
<organism evidence="1 2">
    <name type="scientific">Synechococcus phage metaG-MbCM1</name>
    <dbReference type="NCBI Taxonomy" id="1079999"/>
    <lineage>
        <taxon>Viruses</taxon>
        <taxon>Duplodnaviria</taxon>
        <taxon>Heunggongvirae</taxon>
        <taxon>Uroviricota</taxon>
        <taxon>Caudoviricetes</taxon>
        <taxon>Pantevenvirales</taxon>
        <taxon>Kyanoviridae</taxon>
        <taxon>Galenevirus</taxon>
        <taxon>Galenevirus mbcm1</taxon>
    </lineage>
</organism>
<dbReference type="EMBL" id="JN371769">
    <property type="protein sequence ID" value="AFD02864.1"/>
    <property type="molecule type" value="Genomic_DNA"/>
</dbReference>
<proteinExistence type="predicted"/>
<dbReference type="Proteomes" id="UP000007597">
    <property type="component" value="Segment"/>
</dbReference>